<keyword evidence="2 5" id="KW-0238">DNA-binding</keyword>
<dbReference type="EMBL" id="JAXCLW010000004">
    <property type="protein sequence ID" value="MDY0884459.1"/>
    <property type="molecule type" value="Genomic_DNA"/>
</dbReference>
<organism evidence="5 6">
    <name type="scientific">Dongia soli</name>
    <dbReference type="NCBI Taxonomy" id="600628"/>
    <lineage>
        <taxon>Bacteria</taxon>
        <taxon>Pseudomonadati</taxon>
        <taxon>Pseudomonadota</taxon>
        <taxon>Alphaproteobacteria</taxon>
        <taxon>Rhodospirillales</taxon>
        <taxon>Dongiaceae</taxon>
        <taxon>Dongia</taxon>
    </lineage>
</organism>
<evidence type="ECO:0000259" key="4">
    <source>
        <dbReference type="PROSITE" id="PS51000"/>
    </source>
</evidence>
<dbReference type="PANTHER" id="PTHR30363">
    <property type="entry name" value="HTH-TYPE TRANSCRIPTIONAL REGULATOR SRLR-RELATED"/>
    <property type="match status" value="1"/>
</dbReference>
<dbReference type="Gene3D" id="1.10.10.10">
    <property type="entry name" value="Winged helix-like DNA-binding domain superfamily/Winged helix DNA-binding domain"/>
    <property type="match status" value="1"/>
</dbReference>
<dbReference type="RefSeq" id="WP_320509522.1">
    <property type="nucleotide sequence ID" value="NZ_JAXCLW010000004.1"/>
</dbReference>
<comment type="caution">
    <text evidence="5">The sequence shown here is derived from an EMBL/GenBank/DDBJ whole genome shotgun (WGS) entry which is preliminary data.</text>
</comment>
<dbReference type="PROSITE" id="PS51000">
    <property type="entry name" value="HTH_DEOR_2"/>
    <property type="match status" value="1"/>
</dbReference>
<feature type="domain" description="HTH deoR-type" evidence="4">
    <location>
        <begin position="17"/>
        <end position="72"/>
    </location>
</feature>
<dbReference type="PANTHER" id="PTHR30363:SF44">
    <property type="entry name" value="AGA OPERON TRANSCRIPTIONAL REPRESSOR-RELATED"/>
    <property type="match status" value="1"/>
</dbReference>
<dbReference type="SMART" id="SM00420">
    <property type="entry name" value="HTH_DEOR"/>
    <property type="match status" value="1"/>
</dbReference>
<dbReference type="SMART" id="SM01134">
    <property type="entry name" value="DeoRC"/>
    <property type="match status" value="1"/>
</dbReference>
<dbReference type="Pfam" id="PF08220">
    <property type="entry name" value="HTH_DeoR"/>
    <property type="match status" value="1"/>
</dbReference>
<evidence type="ECO:0000256" key="3">
    <source>
        <dbReference type="ARBA" id="ARBA00023163"/>
    </source>
</evidence>
<accession>A0ABU5EDN8</accession>
<evidence type="ECO:0000313" key="6">
    <source>
        <dbReference type="Proteomes" id="UP001279642"/>
    </source>
</evidence>
<sequence>MREAPPKEDIPTSRLPAGARQARLAETVNRHGFITVADIAQALGVSAMTIRRDLEILEERGILKRTHGGAVATENDKHEVFDAEEPMFKQRQRRNATAKARIAAAAAQLIGPSETVALDVGTSVLALSKELVKRSDLRIFTNSLPAAITLTSGRSPIYLLGGQLRGPELAVIGPVATSQVTDYYFDRVFIGVSGIIESGLYDYTLEDTEVKRAFIDRARQVVVLCDSTKFDRRSLAQICGLDRCHVIITETPPPNHLVRAFKANKIDLIVTGI</sequence>
<gene>
    <name evidence="5" type="ORF">SMD27_16565</name>
</gene>
<dbReference type="InterPro" id="IPR036388">
    <property type="entry name" value="WH-like_DNA-bd_sf"/>
</dbReference>
<protein>
    <submittedName>
        <fullName evidence="5">DeoR/GlpR family DNA-binding transcription regulator</fullName>
    </submittedName>
</protein>
<dbReference type="SUPFAM" id="SSF100950">
    <property type="entry name" value="NagB/RpiA/CoA transferase-like"/>
    <property type="match status" value="1"/>
</dbReference>
<evidence type="ECO:0000313" key="5">
    <source>
        <dbReference type="EMBL" id="MDY0884459.1"/>
    </source>
</evidence>
<keyword evidence="6" id="KW-1185">Reference proteome</keyword>
<evidence type="ECO:0000256" key="2">
    <source>
        <dbReference type="ARBA" id="ARBA00023125"/>
    </source>
</evidence>
<dbReference type="SUPFAM" id="SSF46785">
    <property type="entry name" value="Winged helix' DNA-binding domain"/>
    <property type="match status" value="1"/>
</dbReference>
<dbReference type="InterPro" id="IPR001034">
    <property type="entry name" value="DeoR_HTH"/>
</dbReference>
<keyword evidence="3" id="KW-0804">Transcription</keyword>
<evidence type="ECO:0000256" key="1">
    <source>
        <dbReference type="ARBA" id="ARBA00023015"/>
    </source>
</evidence>
<dbReference type="InterPro" id="IPR036390">
    <property type="entry name" value="WH_DNA-bd_sf"/>
</dbReference>
<dbReference type="InterPro" id="IPR018356">
    <property type="entry name" value="Tscrpt_reg_HTH_DeoR_CS"/>
</dbReference>
<dbReference type="PRINTS" id="PR00037">
    <property type="entry name" value="HTHLACR"/>
</dbReference>
<reference evidence="5 6" key="1">
    <citation type="journal article" date="2016" name="Antonie Van Leeuwenhoek">
        <title>Dongia soli sp. nov., isolated from soil from Dokdo, Korea.</title>
        <authorList>
            <person name="Kim D.U."/>
            <person name="Lee H."/>
            <person name="Kim H."/>
            <person name="Kim S.G."/>
            <person name="Ka J.O."/>
        </authorList>
    </citation>
    <scope>NUCLEOTIDE SEQUENCE [LARGE SCALE GENOMIC DNA]</scope>
    <source>
        <strain evidence="5 6">D78</strain>
    </source>
</reference>
<dbReference type="Pfam" id="PF00455">
    <property type="entry name" value="DeoRC"/>
    <property type="match status" value="1"/>
</dbReference>
<dbReference type="InterPro" id="IPR037171">
    <property type="entry name" value="NagB/RpiA_transferase-like"/>
</dbReference>
<name>A0ABU5EDN8_9PROT</name>
<dbReference type="InterPro" id="IPR050313">
    <property type="entry name" value="Carb_Metab_HTH_regulators"/>
</dbReference>
<dbReference type="InterPro" id="IPR014036">
    <property type="entry name" value="DeoR-like_C"/>
</dbReference>
<dbReference type="GO" id="GO:0003677">
    <property type="term" value="F:DNA binding"/>
    <property type="evidence" value="ECO:0007669"/>
    <property type="project" value="UniProtKB-KW"/>
</dbReference>
<dbReference type="PROSITE" id="PS00894">
    <property type="entry name" value="HTH_DEOR_1"/>
    <property type="match status" value="1"/>
</dbReference>
<keyword evidence="1" id="KW-0805">Transcription regulation</keyword>
<proteinExistence type="predicted"/>
<dbReference type="Proteomes" id="UP001279642">
    <property type="component" value="Unassembled WGS sequence"/>
</dbReference>